<accession>A0AAE1ZK85</accession>
<reference evidence="7" key="2">
    <citation type="journal article" date="2023" name="Infect Dis Poverty">
        <title>Chromosome-scale genome of the human blood fluke Schistosoma mekongi and its implications for public health.</title>
        <authorList>
            <person name="Zhou M."/>
            <person name="Xu L."/>
            <person name="Xu D."/>
            <person name="Chen W."/>
            <person name="Khan J."/>
            <person name="Hu Y."/>
            <person name="Huang H."/>
            <person name="Wei H."/>
            <person name="Zhang Y."/>
            <person name="Chusongsang P."/>
            <person name="Tanasarnprasert K."/>
            <person name="Hu X."/>
            <person name="Limpanont Y."/>
            <person name="Lv Z."/>
        </authorList>
    </citation>
    <scope>NUCLEOTIDE SEQUENCE</scope>
    <source>
        <strain evidence="7">LV_2022a</strain>
    </source>
</reference>
<keyword evidence="8" id="KW-1185">Reference proteome</keyword>
<evidence type="ECO:0000256" key="4">
    <source>
        <dbReference type="ARBA" id="ARBA00022701"/>
    </source>
</evidence>
<comment type="caution">
    <text evidence="7">The sequence shown here is derived from an EMBL/GenBank/DDBJ whole genome shotgun (WGS) entry which is preliminary data.</text>
</comment>
<dbReference type="InterPro" id="IPR042241">
    <property type="entry name" value="GCP_C_sf"/>
</dbReference>
<dbReference type="GO" id="GO:0043015">
    <property type="term" value="F:gamma-tubulin binding"/>
    <property type="evidence" value="ECO:0007669"/>
    <property type="project" value="InterPro"/>
</dbReference>
<gene>
    <name evidence="7" type="ORF">MN116_000948</name>
</gene>
<organism evidence="7 8">
    <name type="scientific">Schistosoma mekongi</name>
    <name type="common">Parasitic worm</name>
    <dbReference type="NCBI Taxonomy" id="38744"/>
    <lineage>
        <taxon>Eukaryota</taxon>
        <taxon>Metazoa</taxon>
        <taxon>Spiralia</taxon>
        <taxon>Lophotrochozoa</taxon>
        <taxon>Platyhelminthes</taxon>
        <taxon>Trematoda</taxon>
        <taxon>Digenea</taxon>
        <taxon>Strigeidida</taxon>
        <taxon>Schistosomatoidea</taxon>
        <taxon>Schistosomatidae</taxon>
        <taxon>Schistosoma</taxon>
    </lineage>
</organism>
<dbReference type="Gene3D" id="1.20.120.1900">
    <property type="entry name" value="Gamma-tubulin complex, C-terminal domain"/>
    <property type="match status" value="1"/>
</dbReference>
<dbReference type="EMBL" id="JALJAT010000001">
    <property type="protein sequence ID" value="KAK4475681.1"/>
    <property type="molecule type" value="Genomic_DNA"/>
</dbReference>
<keyword evidence="4" id="KW-0493">Microtubule</keyword>
<keyword evidence="5" id="KW-0206">Cytoskeleton</keyword>
<dbReference type="GO" id="GO:0005874">
    <property type="term" value="C:microtubule"/>
    <property type="evidence" value="ECO:0007669"/>
    <property type="project" value="UniProtKB-KW"/>
</dbReference>
<evidence type="ECO:0000256" key="3">
    <source>
        <dbReference type="ARBA" id="ARBA00022490"/>
    </source>
</evidence>
<evidence type="ECO:0000259" key="6">
    <source>
        <dbReference type="Pfam" id="PF04130"/>
    </source>
</evidence>
<reference evidence="7" key="1">
    <citation type="submission" date="2022-04" db="EMBL/GenBank/DDBJ databases">
        <authorList>
            <person name="Xu L."/>
            <person name="Lv Z."/>
        </authorList>
    </citation>
    <scope>NUCLEOTIDE SEQUENCE</scope>
    <source>
        <strain evidence="7">LV_2022a</strain>
    </source>
</reference>
<name>A0AAE1ZK85_SCHME</name>
<sequence length="304" mass="34211">MKEHKLLQCLCLVKDVLLLKCGELFLAFFDNFNILNNLNSSSDSHCGINCKTRRRIVDRPPPKNESEIHAREYDVNEAFPGAARSLGMDDEELDGKSRRIAGTSKTTSNTSVLQNMSFTTTQNCLQVDVIEAQFSHLIHRIHSDQEVQLIQIAHEAYIAGLQAQALLFMPNIKLCISQLLNHCCQFVQSSNDQHDANVDADYFNTDECHTHKLLIDEQEITRKFYTQAKLLYDLLNISCLTGAKSSVGISSGYTVVGHRENPVSLSSNNATTTGHHYSGTTDLNQFLLRLDFNHFYSDSPENLI</sequence>
<proteinExistence type="inferred from homology"/>
<keyword evidence="3" id="KW-0963">Cytoplasm</keyword>
<comment type="similarity">
    <text evidence="2">Belongs to the TUBGCP family.</text>
</comment>
<evidence type="ECO:0000256" key="1">
    <source>
        <dbReference type="ARBA" id="ARBA00004245"/>
    </source>
</evidence>
<evidence type="ECO:0000313" key="7">
    <source>
        <dbReference type="EMBL" id="KAK4475681.1"/>
    </source>
</evidence>
<evidence type="ECO:0000256" key="5">
    <source>
        <dbReference type="ARBA" id="ARBA00023212"/>
    </source>
</evidence>
<comment type="subcellular location">
    <subcellularLocation>
        <location evidence="1">Cytoplasm</location>
        <location evidence="1">Cytoskeleton</location>
    </subcellularLocation>
</comment>
<feature type="domain" description="Gamma tubulin complex component C-terminal" evidence="6">
    <location>
        <begin position="119"/>
        <end position="296"/>
    </location>
</feature>
<evidence type="ECO:0000313" key="8">
    <source>
        <dbReference type="Proteomes" id="UP001292079"/>
    </source>
</evidence>
<dbReference type="Pfam" id="PF04130">
    <property type="entry name" value="GCP_C_terminal"/>
    <property type="match status" value="1"/>
</dbReference>
<dbReference type="AlphaFoldDB" id="A0AAE1ZK85"/>
<dbReference type="Proteomes" id="UP001292079">
    <property type="component" value="Unassembled WGS sequence"/>
</dbReference>
<evidence type="ECO:0000256" key="2">
    <source>
        <dbReference type="ARBA" id="ARBA00010337"/>
    </source>
</evidence>
<dbReference type="InterPro" id="IPR040457">
    <property type="entry name" value="GCP_C"/>
</dbReference>
<protein>
    <recommendedName>
        <fullName evidence="6">Gamma tubulin complex component C-terminal domain-containing protein</fullName>
    </recommendedName>
</protein>